<dbReference type="AlphaFoldDB" id="A0A158KWB1"/>
<keyword evidence="2" id="KW-1185">Reference proteome</keyword>
<reference evidence="1" key="1">
    <citation type="submission" date="2016-01" db="EMBL/GenBank/DDBJ databases">
        <authorList>
            <person name="Peeters C."/>
        </authorList>
    </citation>
    <scope>NUCLEOTIDE SEQUENCE [LARGE SCALE GENOMIC DNA]</scope>
    <source>
        <strain evidence="1">LMG 22937</strain>
    </source>
</reference>
<organism evidence="1 2">
    <name type="scientific">Caballeronia terrestris</name>
    <dbReference type="NCBI Taxonomy" id="1226301"/>
    <lineage>
        <taxon>Bacteria</taxon>
        <taxon>Pseudomonadati</taxon>
        <taxon>Pseudomonadota</taxon>
        <taxon>Betaproteobacteria</taxon>
        <taxon>Burkholderiales</taxon>
        <taxon>Burkholderiaceae</taxon>
        <taxon>Caballeronia</taxon>
    </lineage>
</organism>
<gene>
    <name evidence="1" type="ORF">AWB67_06825</name>
</gene>
<dbReference type="Proteomes" id="UP000054925">
    <property type="component" value="Unassembled WGS sequence"/>
</dbReference>
<dbReference type="EMBL" id="FCOL02000146">
    <property type="protein sequence ID" value="SAL85003.1"/>
    <property type="molecule type" value="Genomic_DNA"/>
</dbReference>
<accession>A0A158KWB1</accession>
<protein>
    <submittedName>
        <fullName evidence="1">Uncharacterized protein</fullName>
    </submittedName>
</protein>
<evidence type="ECO:0000313" key="1">
    <source>
        <dbReference type="EMBL" id="SAL85003.1"/>
    </source>
</evidence>
<name>A0A158KWB1_9BURK</name>
<evidence type="ECO:0000313" key="2">
    <source>
        <dbReference type="Proteomes" id="UP000054925"/>
    </source>
</evidence>
<sequence length="98" mass="11039">MLLWPRIDAQRLSPDDSENMAKLTQPTVKMLEAAGCNEIGDDLIVIGTTDVRVLLSHRGLRTGRHGSEGFLAWQEWAGIDNRRKGRARWQKRRGATAN</sequence>
<comment type="caution">
    <text evidence="1">The sequence shown here is derived from an EMBL/GenBank/DDBJ whole genome shotgun (WGS) entry which is preliminary data.</text>
</comment>
<proteinExistence type="predicted"/>